<proteinExistence type="predicted"/>
<reference evidence="2" key="1">
    <citation type="submission" date="2024-05" db="EMBL/GenBank/DDBJ databases">
        <title>Whole genome shotgun sequence of Streptomyces violascens NBRC 12920.</title>
        <authorList>
            <person name="Komaki H."/>
            <person name="Tamura T."/>
        </authorList>
    </citation>
    <scope>NUCLEOTIDE SEQUENCE</scope>
    <source>
        <strain evidence="2">NBRC 12920</strain>
    </source>
</reference>
<dbReference type="InterPro" id="IPR038287">
    <property type="entry name" value="Cse2_sf"/>
</dbReference>
<dbReference type="Proteomes" id="UP001050808">
    <property type="component" value="Unassembled WGS sequence"/>
</dbReference>
<keyword evidence="3" id="KW-1185">Reference proteome</keyword>
<dbReference type="RefSeq" id="WP_226599546.1">
    <property type="nucleotide sequence ID" value="NZ_BNDY01000017.1"/>
</dbReference>
<evidence type="ECO:0000256" key="1">
    <source>
        <dbReference type="SAM" id="MobiDB-lite"/>
    </source>
</evidence>
<organism evidence="2 3">
    <name type="scientific">Streptomyces violascens</name>
    <dbReference type="NCBI Taxonomy" id="67381"/>
    <lineage>
        <taxon>Bacteria</taxon>
        <taxon>Bacillati</taxon>
        <taxon>Actinomycetota</taxon>
        <taxon>Actinomycetes</taxon>
        <taxon>Kitasatosporales</taxon>
        <taxon>Streptomycetaceae</taxon>
        <taxon>Streptomyces</taxon>
    </lineage>
</organism>
<gene>
    <name evidence="2" type="ORF">Sviol_55290</name>
</gene>
<comment type="caution">
    <text evidence="2">The sequence shown here is derived from an EMBL/GenBank/DDBJ whole genome shotgun (WGS) entry which is preliminary data.</text>
</comment>
<dbReference type="InterPro" id="IPR013382">
    <property type="entry name" value="CRISPR-assoc_prot_Cse2"/>
</dbReference>
<feature type="region of interest" description="Disordered" evidence="1">
    <location>
        <begin position="181"/>
        <end position="212"/>
    </location>
</feature>
<evidence type="ECO:0000313" key="2">
    <source>
        <dbReference type="EMBL" id="GHI41121.1"/>
    </source>
</evidence>
<evidence type="ECO:0000313" key="3">
    <source>
        <dbReference type="Proteomes" id="UP001050808"/>
    </source>
</evidence>
<dbReference type="EMBL" id="BNDY01000017">
    <property type="protein sequence ID" value="GHI41121.1"/>
    <property type="molecule type" value="Genomic_DNA"/>
</dbReference>
<name>A0ABQ3QV22_9ACTN</name>
<sequence length="212" mass="23676">MTPSPPPGSVARVVGDQIQRLQHGYLHDHSEAVATLARLRRGAGKDPLAVPDLWGLIDLGKLYDDPFLAREADQVRAQNAVYGAMTLWSLHQQSRRTPMHRPGGVELGAAVRKLMPGSEIDEPVRRRFVRIGSAPAWDVLTLRLREMVTLLRRDEIGLDYAVLAGQLHRWQHRPARDEVRSSWGRSFHAPRPQPSTAPADITSDETDPKDAL</sequence>
<dbReference type="Pfam" id="PF09485">
    <property type="entry name" value="CRISPR_Cse2"/>
    <property type="match status" value="1"/>
</dbReference>
<accession>A0ABQ3QV22</accession>
<dbReference type="NCBIfam" id="TIGR02548">
    <property type="entry name" value="casB_cse2"/>
    <property type="match status" value="1"/>
</dbReference>
<dbReference type="CDD" id="cd09731">
    <property type="entry name" value="Cse2_I-E"/>
    <property type="match status" value="1"/>
</dbReference>
<evidence type="ECO:0008006" key="4">
    <source>
        <dbReference type="Google" id="ProtNLM"/>
    </source>
</evidence>
<protein>
    <recommendedName>
        <fullName evidence="4">Type I-E CRISPR-associated protein Cse2/CasB</fullName>
    </recommendedName>
</protein>
<dbReference type="Gene3D" id="1.10.520.40">
    <property type="entry name" value="CRISPR-associated protein Cse2"/>
    <property type="match status" value="1"/>
</dbReference>